<dbReference type="Proteomes" id="UP001597094">
    <property type="component" value="Unassembled WGS sequence"/>
</dbReference>
<comment type="caution">
    <text evidence="1">The sequence shown here is derived from an EMBL/GenBank/DDBJ whole genome shotgun (WGS) entry which is preliminary data.</text>
</comment>
<dbReference type="RefSeq" id="WP_377526723.1">
    <property type="nucleotide sequence ID" value="NZ_JBHTLD010000076.1"/>
</dbReference>
<proteinExistence type="predicted"/>
<evidence type="ECO:0008006" key="3">
    <source>
        <dbReference type="Google" id="ProtNLM"/>
    </source>
</evidence>
<keyword evidence="2" id="KW-1185">Reference proteome</keyword>
<evidence type="ECO:0000313" key="2">
    <source>
        <dbReference type="Proteomes" id="UP001597094"/>
    </source>
</evidence>
<reference evidence="2" key="1">
    <citation type="journal article" date="2019" name="Int. J. Syst. Evol. Microbiol.">
        <title>The Global Catalogue of Microorganisms (GCM) 10K type strain sequencing project: providing services to taxonomists for standard genome sequencing and annotation.</title>
        <authorList>
            <consortium name="The Broad Institute Genomics Platform"/>
            <consortium name="The Broad Institute Genome Sequencing Center for Infectious Disease"/>
            <person name="Wu L."/>
            <person name="Ma J."/>
        </authorList>
    </citation>
    <scope>NUCLEOTIDE SEQUENCE [LARGE SCALE GENOMIC DNA]</scope>
    <source>
        <strain evidence="2">JCM 31319</strain>
    </source>
</reference>
<sequence>MVRDGFLDARKAGEALTGMDEAIRFFLYQEDASLQAADFEIPVCIRKGSWEAVFVEDIDAQILKTTTTWGASKYFGTALAEAAKSNFKELGFKDVFKSAFKGMTWVIKIAKHLGSITKKKVEHLEFTGDGKVAITNNEGETLIVPAQYLKLFAACPNDLFKKLAKVIEEERELVIGYKDSKDANFVSINASKKYIFIPNEDANETLFPELLHDSYVELEGHVSRGNENSNTLGFLYQDHVLTCYPHEGNIKNYKGALFTNAVVKGYVDRLDKKTGALIEKRPRIRFVEITSTELDNKQLKLF</sequence>
<evidence type="ECO:0000313" key="1">
    <source>
        <dbReference type="EMBL" id="MFD1186560.1"/>
    </source>
</evidence>
<accession>A0ABW3SSS3</accession>
<name>A0ABW3SSS3_9BACT</name>
<organism evidence="1 2">
    <name type="scientific">Pontibacter rugosus</name>
    <dbReference type="NCBI Taxonomy" id="1745966"/>
    <lineage>
        <taxon>Bacteria</taxon>
        <taxon>Pseudomonadati</taxon>
        <taxon>Bacteroidota</taxon>
        <taxon>Cytophagia</taxon>
        <taxon>Cytophagales</taxon>
        <taxon>Hymenobacteraceae</taxon>
        <taxon>Pontibacter</taxon>
    </lineage>
</organism>
<protein>
    <recommendedName>
        <fullName evidence="3">WG containing repeat-containing protein</fullName>
    </recommendedName>
</protein>
<dbReference type="EMBL" id="JBHTLD010000076">
    <property type="protein sequence ID" value="MFD1186560.1"/>
    <property type="molecule type" value="Genomic_DNA"/>
</dbReference>
<gene>
    <name evidence="1" type="ORF">ACFQ2O_10110</name>
</gene>